<evidence type="ECO:0000256" key="5">
    <source>
        <dbReference type="HAMAP-Rule" id="MF_01201"/>
    </source>
</evidence>
<feature type="active site" description="Proton acceptor; specific for D-alanine" evidence="5">
    <location>
        <position position="38"/>
    </location>
</feature>
<evidence type="ECO:0000313" key="10">
    <source>
        <dbReference type="Proteomes" id="UP000658278"/>
    </source>
</evidence>
<dbReference type="PANTHER" id="PTHR30511:SF0">
    <property type="entry name" value="ALANINE RACEMASE, CATABOLIC-RELATED"/>
    <property type="match status" value="1"/>
</dbReference>
<dbReference type="GO" id="GO:0005829">
    <property type="term" value="C:cytosol"/>
    <property type="evidence" value="ECO:0007669"/>
    <property type="project" value="TreeGrafter"/>
</dbReference>
<feature type="modified residue" description="N6-(pyridoxal phosphate)lysine" evidence="5 6">
    <location>
        <position position="38"/>
    </location>
</feature>
<evidence type="ECO:0000256" key="7">
    <source>
        <dbReference type="PIRSR" id="PIRSR600821-52"/>
    </source>
</evidence>
<sequence length="367" mass="39959">MGAPSPPRAWAEIDLSALRHNLEVAREISSCAVMAVVKAGAYGHELETVARTLAQADVAFFGVANVGEARRIADAGVTTRIYLLGATWADERAEIVARGWTPCLSSLDEARDFDQLAQAANVRLKVHLAVDTGMGRGGFVADDLPHQMPQLEALDGIEIEGLGSHLPSADEDETFTREQFTRFTNLAQALGGRDRFKWIHLSNSAGLLGYPSSPCNLVRPGLMLYGISPLPKFQDKLKNVMSLKSRVTLIRELPAGHGVSYGRTFITQRPTRVATIGIGYGDGYPRHLSGQGAEVWIKGHRHPLLGRVTMDQIMIDVTDHADIEVGDEVEVFGPHLRVDEVAAKAGTIAWEILTGITPRVVRVHHTE</sequence>
<dbReference type="EC" id="5.1.1.1" evidence="5"/>
<dbReference type="EMBL" id="JAENII010000006">
    <property type="protein sequence ID" value="MBK1827205.1"/>
    <property type="molecule type" value="Genomic_DNA"/>
</dbReference>
<dbReference type="InterPro" id="IPR009006">
    <property type="entry name" value="Ala_racemase/Decarboxylase_C"/>
</dbReference>
<organism evidence="9 10">
    <name type="scientific">Haloferula rosea</name>
    <dbReference type="NCBI Taxonomy" id="490093"/>
    <lineage>
        <taxon>Bacteria</taxon>
        <taxon>Pseudomonadati</taxon>
        <taxon>Verrucomicrobiota</taxon>
        <taxon>Verrucomicrobiia</taxon>
        <taxon>Verrucomicrobiales</taxon>
        <taxon>Verrucomicrobiaceae</taxon>
        <taxon>Haloferula</taxon>
    </lineage>
</organism>
<evidence type="ECO:0000256" key="2">
    <source>
        <dbReference type="ARBA" id="ARBA00001933"/>
    </source>
</evidence>
<dbReference type="NCBIfam" id="TIGR00492">
    <property type="entry name" value="alr"/>
    <property type="match status" value="1"/>
</dbReference>
<evidence type="ECO:0000259" key="8">
    <source>
        <dbReference type="SMART" id="SM01005"/>
    </source>
</evidence>
<dbReference type="Gene3D" id="3.20.20.10">
    <property type="entry name" value="Alanine racemase"/>
    <property type="match status" value="1"/>
</dbReference>
<dbReference type="SUPFAM" id="SSF51419">
    <property type="entry name" value="PLP-binding barrel"/>
    <property type="match status" value="1"/>
</dbReference>
<dbReference type="SMART" id="SM01005">
    <property type="entry name" value="Ala_racemase_C"/>
    <property type="match status" value="1"/>
</dbReference>
<keyword evidence="3 5" id="KW-0663">Pyridoxal phosphate</keyword>
<keyword evidence="4 5" id="KW-0413">Isomerase</keyword>
<dbReference type="PRINTS" id="PR00992">
    <property type="entry name" value="ALARACEMASE"/>
</dbReference>
<dbReference type="PANTHER" id="PTHR30511">
    <property type="entry name" value="ALANINE RACEMASE"/>
    <property type="match status" value="1"/>
</dbReference>
<comment type="function">
    <text evidence="5">Catalyzes the interconversion of L-alanine and D-alanine. May also act on other amino acids.</text>
</comment>
<comment type="catalytic activity">
    <reaction evidence="1 5">
        <text>L-alanine = D-alanine</text>
        <dbReference type="Rhea" id="RHEA:20249"/>
        <dbReference type="ChEBI" id="CHEBI:57416"/>
        <dbReference type="ChEBI" id="CHEBI:57972"/>
        <dbReference type="EC" id="5.1.1.1"/>
    </reaction>
</comment>
<dbReference type="InterPro" id="IPR029066">
    <property type="entry name" value="PLP-binding_barrel"/>
</dbReference>
<dbReference type="AlphaFoldDB" id="A0A934RF13"/>
<dbReference type="Proteomes" id="UP000658278">
    <property type="component" value="Unassembled WGS sequence"/>
</dbReference>
<comment type="cofactor">
    <cofactor evidence="2 5 6">
        <name>pyridoxal 5'-phosphate</name>
        <dbReference type="ChEBI" id="CHEBI:597326"/>
    </cofactor>
</comment>
<feature type="binding site" evidence="5 7">
    <location>
        <position position="136"/>
    </location>
    <ligand>
        <name>substrate</name>
    </ligand>
</feature>
<reference evidence="9" key="1">
    <citation type="submission" date="2021-01" db="EMBL/GenBank/DDBJ databases">
        <title>Modified the classification status of verrucomicrobia.</title>
        <authorList>
            <person name="Feng X."/>
        </authorList>
    </citation>
    <scope>NUCLEOTIDE SEQUENCE</scope>
    <source>
        <strain evidence="9">KCTC 22201</strain>
    </source>
</reference>
<dbReference type="InterPro" id="IPR000821">
    <property type="entry name" value="Ala_racemase"/>
</dbReference>
<dbReference type="SUPFAM" id="SSF50621">
    <property type="entry name" value="Alanine racemase C-terminal domain-like"/>
    <property type="match status" value="1"/>
</dbReference>
<dbReference type="Pfam" id="PF01168">
    <property type="entry name" value="Ala_racemase_N"/>
    <property type="match status" value="1"/>
</dbReference>
<dbReference type="Gene3D" id="2.40.37.10">
    <property type="entry name" value="Lyase, Ornithine Decarboxylase, Chain A, domain 1"/>
    <property type="match status" value="1"/>
</dbReference>
<dbReference type="GO" id="GO:0008784">
    <property type="term" value="F:alanine racemase activity"/>
    <property type="evidence" value="ECO:0007669"/>
    <property type="project" value="UniProtKB-UniRule"/>
</dbReference>
<feature type="domain" description="Alanine racemase C-terminal" evidence="8">
    <location>
        <begin position="240"/>
        <end position="365"/>
    </location>
</feature>
<proteinExistence type="inferred from homology"/>
<comment type="pathway">
    <text evidence="5">Amino-acid biosynthesis; D-alanine biosynthesis; D-alanine from L-alanine: step 1/1.</text>
</comment>
<evidence type="ECO:0000256" key="1">
    <source>
        <dbReference type="ARBA" id="ARBA00000316"/>
    </source>
</evidence>
<evidence type="ECO:0000256" key="6">
    <source>
        <dbReference type="PIRSR" id="PIRSR600821-50"/>
    </source>
</evidence>
<evidence type="ECO:0000256" key="3">
    <source>
        <dbReference type="ARBA" id="ARBA00022898"/>
    </source>
</evidence>
<dbReference type="InterPro" id="IPR001608">
    <property type="entry name" value="Ala_racemase_N"/>
</dbReference>
<name>A0A934RF13_9BACT</name>
<gene>
    <name evidence="9" type="primary">alr</name>
    <name evidence="9" type="ORF">JIN81_09240</name>
</gene>
<comment type="caution">
    <text evidence="9">The sequence shown here is derived from an EMBL/GenBank/DDBJ whole genome shotgun (WGS) entry which is preliminary data.</text>
</comment>
<comment type="similarity">
    <text evidence="5">Belongs to the alanine racemase family.</text>
</comment>
<keyword evidence="10" id="KW-1185">Reference proteome</keyword>
<dbReference type="GO" id="GO:0030632">
    <property type="term" value="P:D-alanine biosynthetic process"/>
    <property type="evidence" value="ECO:0007669"/>
    <property type="project" value="UniProtKB-UniRule"/>
</dbReference>
<evidence type="ECO:0000256" key="4">
    <source>
        <dbReference type="ARBA" id="ARBA00023235"/>
    </source>
</evidence>
<dbReference type="CDD" id="cd00430">
    <property type="entry name" value="PLPDE_III_AR"/>
    <property type="match status" value="1"/>
</dbReference>
<evidence type="ECO:0000313" key="9">
    <source>
        <dbReference type="EMBL" id="MBK1827205.1"/>
    </source>
</evidence>
<dbReference type="HAMAP" id="MF_01201">
    <property type="entry name" value="Ala_racemase"/>
    <property type="match status" value="1"/>
</dbReference>
<protein>
    <recommendedName>
        <fullName evidence="5">Alanine racemase</fullName>
        <ecNumber evidence="5">5.1.1.1</ecNumber>
    </recommendedName>
</protein>
<dbReference type="GO" id="GO:0030170">
    <property type="term" value="F:pyridoxal phosphate binding"/>
    <property type="evidence" value="ECO:0007669"/>
    <property type="project" value="UniProtKB-UniRule"/>
</dbReference>
<dbReference type="FunFam" id="3.20.20.10:FF:000002">
    <property type="entry name" value="Alanine racemase"/>
    <property type="match status" value="1"/>
</dbReference>
<feature type="binding site" evidence="5 7">
    <location>
        <position position="310"/>
    </location>
    <ligand>
        <name>substrate</name>
    </ligand>
</feature>
<accession>A0A934RF13</accession>
<dbReference type="Pfam" id="PF00842">
    <property type="entry name" value="Ala_racemase_C"/>
    <property type="match status" value="1"/>
</dbReference>
<dbReference type="InterPro" id="IPR011079">
    <property type="entry name" value="Ala_racemase_C"/>
</dbReference>
<feature type="active site" description="Proton acceptor; specific for L-alanine" evidence="5">
    <location>
        <position position="261"/>
    </location>
</feature>